<organism evidence="2 3">
    <name type="scientific">Rhynchophorus ferrugineus</name>
    <name type="common">Red palm weevil</name>
    <name type="synonym">Curculio ferrugineus</name>
    <dbReference type="NCBI Taxonomy" id="354439"/>
    <lineage>
        <taxon>Eukaryota</taxon>
        <taxon>Metazoa</taxon>
        <taxon>Ecdysozoa</taxon>
        <taxon>Arthropoda</taxon>
        <taxon>Hexapoda</taxon>
        <taxon>Insecta</taxon>
        <taxon>Pterygota</taxon>
        <taxon>Neoptera</taxon>
        <taxon>Endopterygota</taxon>
        <taxon>Coleoptera</taxon>
        <taxon>Polyphaga</taxon>
        <taxon>Cucujiformia</taxon>
        <taxon>Curculionidae</taxon>
        <taxon>Dryophthorinae</taxon>
        <taxon>Rhynchophorus</taxon>
    </lineage>
</organism>
<dbReference type="AlphaFoldDB" id="A0A834I066"/>
<gene>
    <name evidence="2" type="ORF">GWI33_015062</name>
</gene>
<evidence type="ECO:0000313" key="3">
    <source>
        <dbReference type="Proteomes" id="UP000625711"/>
    </source>
</evidence>
<dbReference type="EMBL" id="JAACXV010013842">
    <property type="protein sequence ID" value="KAF7272132.1"/>
    <property type="molecule type" value="Genomic_DNA"/>
</dbReference>
<sequence length="91" mass="10169">MLTVGRGKSDTRKRPTPRITLLGTQPARDEPTTRFKIEISPVINQNVTGTRSPPNPVDFFPSYSSLFSSLSPFRRLPSTRNGKYMILACVT</sequence>
<keyword evidence="3" id="KW-1185">Reference proteome</keyword>
<dbReference type="Proteomes" id="UP000625711">
    <property type="component" value="Unassembled WGS sequence"/>
</dbReference>
<accession>A0A834I066</accession>
<comment type="caution">
    <text evidence="2">The sequence shown here is derived from an EMBL/GenBank/DDBJ whole genome shotgun (WGS) entry which is preliminary data.</text>
</comment>
<feature type="region of interest" description="Disordered" evidence="1">
    <location>
        <begin position="1"/>
        <end position="31"/>
    </location>
</feature>
<reference evidence="2" key="1">
    <citation type="submission" date="2020-08" db="EMBL/GenBank/DDBJ databases">
        <title>Genome sequencing and assembly of the red palm weevil Rhynchophorus ferrugineus.</title>
        <authorList>
            <person name="Dias G.B."/>
            <person name="Bergman C.M."/>
            <person name="Manee M."/>
        </authorList>
    </citation>
    <scope>NUCLEOTIDE SEQUENCE</scope>
    <source>
        <strain evidence="2">AA-2017</strain>
        <tissue evidence="2">Whole larva</tissue>
    </source>
</reference>
<evidence type="ECO:0000313" key="2">
    <source>
        <dbReference type="EMBL" id="KAF7272132.1"/>
    </source>
</evidence>
<protein>
    <submittedName>
        <fullName evidence="2">Uncharacterized protein</fullName>
    </submittedName>
</protein>
<name>A0A834I066_RHYFE</name>
<proteinExistence type="predicted"/>
<evidence type="ECO:0000256" key="1">
    <source>
        <dbReference type="SAM" id="MobiDB-lite"/>
    </source>
</evidence>